<sequence length="110" mass="11835">MEIFKNILFFGIFLLSVSVAAAEGPFTTDVPPWARVSSDGSFVIYPIPASANCHDNKVGVVDLGGPDVKGMVLSLVLAAQMSGKKVSVWVDRYGSTTPQRCKIAFIEIDQ</sequence>
<keyword evidence="3" id="KW-1185">Reference proteome</keyword>
<gene>
    <name evidence="2" type="ORF">ACCI51_08160</name>
</gene>
<keyword evidence="1" id="KW-0732">Signal</keyword>
<name>A0ABV4NNA8_9GAMM</name>
<organism evidence="2 3">
    <name type="scientific">Microbulbifer echini</name>
    <dbReference type="NCBI Taxonomy" id="1529067"/>
    <lineage>
        <taxon>Bacteria</taxon>
        <taxon>Pseudomonadati</taxon>
        <taxon>Pseudomonadota</taxon>
        <taxon>Gammaproteobacteria</taxon>
        <taxon>Cellvibrionales</taxon>
        <taxon>Microbulbiferaceae</taxon>
        <taxon>Microbulbifer</taxon>
    </lineage>
</organism>
<reference evidence="2 3" key="1">
    <citation type="submission" date="2024-08" db="EMBL/GenBank/DDBJ databases">
        <authorList>
            <person name="Ishaq N."/>
        </authorList>
    </citation>
    <scope>NUCLEOTIDE SEQUENCE [LARGE SCALE GENOMIC DNA]</scope>
    <source>
        <strain evidence="2 3">JCM 30400</strain>
    </source>
</reference>
<dbReference type="Proteomes" id="UP001569414">
    <property type="component" value="Unassembled WGS sequence"/>
</dbReference>
<evidence type="ECO:0000313" key="3">
    <source>
        <dbReference type="Proteomes" id="UP001569414"/>
    </source>
</evidence>
<comment type="caution">
    <text evidence="2">The sequence shown here is derived from an EMBL/GenBank/DDBJ whole genome shotgun (WGS) entry which is preliminary data.</text>
</comment>
<accession>A0ABV4NNA8</accession>
<feature type="signal peptide" evidence="1">
    <location>
        <begin position="1"/>
        <end position="21"/>
    </location>
</feature>
<evidence type="ECO:0000313" key="2">
    <source>
        <dbReference type="EMBL" id="MFA0790519.1"/>
    </source>
</evidence>
<dbReference type="EMBL" id="JBGMEL010000006">
    <property type="protein sequence ID" value="MFA0790519.1"/>
    <property type="molecule type" value="Genomic_DNA"/>
</dbReference>
<dbReference type="RefSeq" id="WP_371843241.1">
    <property type="nucleotide sequence ID" value="NZ_JBGMEL010000006.1"/>
</dbReference>
<feature type="chain" id="PRO_5045886860" evidence="1">
    <location>
        <begin position="22"/>
        <end position="110"/>
    </location>
</feature>
<protein>
    <submittedName>
        <fullName evidence="2">Uncharacterized protein</fullName>
    </submittedName>
</protein>
<evidence type="ECO:0000256" key="1">
    <source>
        <dbReference type="SAM" id="SignalP"/>
    </source>
</evidence>
<proteinExistence type="predicted"/>